<dbReference type="Pfam" id="PF03936">
    <property type="entry name" value="Terpene_synth_C"/>
    <property type="match status" value="1"/>
</dbReference>
<dbReference type="SUPFAM" id="SSF48576">
    <property type="entry name" value="Terpenoid synthases"/>
    <property type="match status" value="1"/>
</dbReference>
<evidence type="ECO:0000256" key="8">
    <source>
        <dbReference type="ARBA" id="ARBA00050853"/>
    </source>
</evidence>
<dbReference type="GO" id="GO:0009507">
    <property type="term" value="C:chloroplast"/>
    <property type="evidence" value="ECO:0007669"/>
    <property type="project" value="TreeGrafter"/>
</dbReference>
<keyword evidence="4" id="KW-0479">Metal-binding</keyword>
<organism evidence="13 14">
    <name type="scientific">Heracleum sosnowskyi</name>
    <dbReference type="NCBI Taxonomy" id="360622"/>
    <lineage>
        <taxon>Eukaryota</taxon>
        <taxon>Viridiplantae</taxon>
        <taxon>Streptophyta</taxon>
        <taxon>Embryophyta</taxon>
        <taxon>Tracheophyta</taxon>
        <taxon>Spermatophyta</taxon>
        <taxon>Magnoliopsida</taxon>
        <taxon>eudicotyledons</taxon>
        <taxon>Gunneridae</taxon>
        <taxon>Pentapetalae</taxon>
        <taxon>asterids</taxon>
        <taxon>campanulids</taxon>
        <taxon>Apiales</taxon>
        <taxon>Apiaceae</taxon>
        <taxon>Apioideae</taxon>
        <taxon>apioid superclade</taxon>
        <taxon>Tordylieae</taxon>
        <taxon>Tordyliinae</taxon>
        <taxon>Heracleum</taxon>
    </lineage>
</organism>
<protein>
    <recommendedName>
        <fullName evidence="10">ent-kaurene synthase</fullName>
        <ecNumber evidence="10">4.2.3.19</ecNumber>
    </recommendedName>
</protein>
<evidence type="ECO:0000259" key="12">
    <source>
        <dbReference type="Pfam" id="PF03936"/>
    </source>
</evidence>
<proteinExistence type="inferred from homology"/>
<keyword evidence="6" id="KW-0456">Lyase</keyword>
<comment type="catalytic activity">
    <reaction evidence="8">
        <text>ent-copalyl diphosphate = ent-kaur-16-ene + diphosphate</text>
        <dbReference type="Rhea" id="RHEA:22220"/>
        <dbReference type="ChEBI" id="CHEBI:15415"/>
        <dbReference type="ChEBI" id="CHEBI:33019"/>
        <dbReference type="ChEBI" id="CHEBI:58553"/>
        <dbReference type="EC" id="4.2.3.19"/>
    </reaction>
    <physiologicalReaction direction="left-to-right" evidence="8">
        <dbReference type="Rhea" id="RHEA:22221"/>
    </physiologicalReaction>
</comment>
<feature type="domain" description="Terpene synthase metal-binding" evidence="12">
    <location>
        <begin position="329"/>
        <end position="563"/>
    </location>
</feature>
<comment type="cofactor">
    <cofactor evidence="1">
        <name>Mg(2+)</name>
        <dbReference type="ChEBI" id="CHEBI:18420"/>
    </cofactor>
</comment>
<evidence type="ECO:0000313" key="13">
    <source>
        <dbReference type="EMBL" id="KAK1397771.1"/>
    </source>
</evidence>
<dbReference type="FunFam" id="1.10.600.10:FF:000005">
    <property type="entry name" value="Ent-kaur-16-ene synthase, chloroplastic"/>
    <property type="match status" value="1"/>
</dbReference>
<dbReference type="EMBL" id="JAUIZM010000002">
    <property type="protein sequence ID" value="KAK1397771.1"/>
    <property type="molecule type" value="Genomic_DNA"/>
</dbReference>
<comment type="similarity">
    <text evidence="3">Belongs to the terpene synthase family.</text>
</comment>
<evidence type="ECO:0000313" key="14">
    <source>
        <dbReference type="Proteomes" id="UP001237642"/>
    </source>
</evidence>
<evidence type="ECO:0000256" key="4">
    <source>
        <dbReference type="ARBA" id="ARBA00022723"/>
    </source>
</evidence>
<evidence type="ECO:0000256" key="3">
    <source>
        <dbReference type="ARBA" id="ARBA00006333"/>
    </source>
</evidence>
<evidence type="ECO:0000256" key="7">
    <source>
        <dbReference type="ARBA" id="ARBA00037909"/>
    </source>
</evidence>
<keyword evidence="14" id="KW-1185">Reference proteome</keyword>
<dbReference type="GO" id="GO:0033332">
    <property type="term" value="P:ent-kaurene biosynthetic process"/>
    <property type="evidence" value="ECO:0007669"/>
    <property type="project" value="UniProtKB-ARBA"/>
</dbReference>
<reference evidence="13" key="1">
    <citation type="submission" date="2023-02" db="EMBL/GenBank/DDBJ databases">
        <title>Genome of toxic invasive species Heracleum sosnowskyi carries increased number of genes despite the absence of recent whole-genome duplications.</title>
        <authorList>
            <person name="Schelkunov M."/>
            <person name="Shtratnikova V."/>
            <person name="Makarenko M."/>
            <person name="Klepikova A."/>
            <person name="Omelchenko D."/>
            <person name="Novikova G."/>
            <person name="Obukhova E."/>
            <person name="Bogdanov V."/>
            <person name="Penin A."/>
            <person name="Logacheva M."/>
        </authorList>
    </citation>
    <scope>NUCLEOTIDE SEQUENCE</scope>
    <source>
        <strain evidence="13">Hsosn_3</strain>
        <tissue evidence="13">Leaf</tissue>
    </source>
</reference>
<accession>A0AAD8N6M4</accession>
<dbReference type="Proteomes" id="UP001237642">
    <property type="component" value="Unassembled WGS sequence"/>
</dbReference>
<comment type="caution">
    <text evidence="13">The sequence shown here is derived from an EMBL/GenBank/DDBJ whole genome shotgun (WGS) entry which is preliminary data.</text>
</comment>
<evidence type="ECO:0000256" key="9">
    <source>
        <dbReference type="ARBA" id="ARBA00057365"/>
    </source>
</evidence>
<dbReference type="InterPro" id="IPR036965">
    <property type="entry name" value="Terpene_synth_N_sf"/>
</dbReference>
<dbReference type="PANTHER" id="PTHR31739">
    <property type="entry name" value="ENT-COPALYL DIPHOSPHATE SYNTHASE, CHLOROPLASTIC"/>
    <property type="match status" value="1"/>
</dbReference>
<dbReference type="CDD" id="cd00684">
    <property type="entry name" value="Terpene_cyclase_plant_C1"/>
    <property type="match status" value="1"/>
</dbReference>
<dbReference type="Gene3D" id="1.10.600.10">
    <property type="entry name" value="Farnesyl Diphosphate Synthase"/>
    <property type="match status" value="1"/>
</dbReference>
<dbReference type="Pfam" id="PF01397">
    <property type="entry name" value="Terpene_synth"/>
    <property type="match status" value="1"/>
</dbReference>
<name>A0AAD8N6M4_9APIA</name>
<dbReference type="EC" id="4.2.3.19" evidence="10"/>
<gene>
    <name evidence="13" type="ORF">POM88_007634</name>
</gene>
<evidence type="ECO:0000256" key="2">
    <source>
        <dbReference type="ARBA" id="ARBA00004972"/>
    </source>
</evidence>
<dbReference type="AlphaFoldDB" id="A0AAD8N6M4"/>
<dbReference type="Gene3D" id="1.50.10.130">
    <property type="entry name" value="Terpene synthase, N-terminal domain"/>
    <property type="match status" value="1"/>
</dbReference>
<dbReference type="GO" id="GO:0009899">
    <property type="term" value="F:ent-kaurene synthase activity"/>
    <property type="evidence" value="ECO:0007669"/>
    <property type="project" value="UniProtKB-EC"/>
</dbReference>
<dbReference type="PANTHER" id="PTHR31739:SF3">
    <property type="entry name" value="ENT-KAUR-16-ENE SYNTHASE, CHLOROPLASTIC"/>
    <property type="match status" value="1"/>
</dbReference>
<sequence>MLEYAITLNLKLPLDQTIFDAMLRKKATEIKRYSENWSLQSEAYLAYVWEGMGNSQDWNMVMKFQRKNGSLFNSPSTTAASLSHIPNTGCLNYLSHVLEKFGDAVPTVYPLDIYARLCMVDSLEKMGIDRHFRQEIRTVLDETYCSWLQDDEQIFMDVTTCALAFRILRVNGYDVLSDKLTRIAKEEYYCNLLDGHLKDTFEALELYRASQTIIYPNESELEKQKSWSKHFLEQKLYTGSILLDRHAPIIFKEVEDALKFPYHENLERLVHRRSIENYNTGSSRILKTSYISANISNTDVQRLALEDFNACQSIYQEELKLLESWAVESNLDKLEFARQRTTYCYYTAAAMLFPPELHQARMSWSKHSILAVMVDDLFDVGGSMEEILNLIQLLNKWNVNVHTECCSENVRIIFSALHNTICETGDWALKWQARNVTSHIIEFWMEFLNSMLREAEWARDSYVPKLEEYMANAFISIALGPIVLPSVYLVGPELSENVFQNGELRALLKLMSTCGRLLNDIQSFKRESKQGKLNSVSLHMIHTGSEEDAVEDIKRIIKSKRRELRRLVLQEKDSVVPRVCKDLFWKMSRVMDFTYMKDDGFTLDNMLWAVMAIIHQPISIDYD</sequence>
<reference evidence="13" key="2">
    <citation type="submission" date="2023-05" db="EMBL/GenBank/DDBJ databases">
        <authorList>
            <person name="Schelkunov M.I."/>
        </authorList>
    </citation>
    <scope>NUCLEOTIDE SEQUENCE</scope>
    <source>
        <strain evidence="13">Hsosn_3</strain>
        <tissue evidence="13">Leaf</tissue>
    </source>
</reference>
<dbReference type="GO" id="GO:0000287">
    <property type="term" value="F:magnesium ion binding"/>
    <property type="evidence" value="ECO:0007669"/>
    <property type="project" value="InterPro"/>
</dbReference>
<dbReference type="InterPro" id="IPR005630">
    <property type="entry name" value="Terpene_synthase_metal-bd"/>
</dbReference>
<evidence type="ECO:0000256" key="10">
    <source>
        <dbReference type="ARBA" id="ARBA00066670"/>
    </source>
</evidence>
<feature type="domain" description="Terpene synthase N-terminal" evidence="11">
    <location>
        <begin position="57"/>
        <end position="258"/>
    </location>
</feature>
<evidence type="ECO:0000256" key="1">
    <source>
        <dbReference type="ARBA" id="ARBA00001946"/>
    </source>
</evidence>
<dbReference type="FunFam" id="1.50.10.130:FF:000002">
    <property type="entry name" value="Ent-copalyl diphosphate synthase, chloroplastic"/>
    <property type="match status" value="1"/>
</dbReference>
<dbReference type="InterPro" id="IPR001906">
    <property type="entry name" value="Terpene_synth_N"/>
</dbReference>
<dbReference type="InterPro" id="IPR008930">
    <property type="entry name" value="Terpenoid_cyclase/PrenylTrfase"/>
</dbReference>
<evidence type="ECO:0000256" key="5">
    <source>
        <dbReference type="ARBA" id="ARBA00022842"/>
    </source>
</evidence>
<evidence type="ECO:0000259" key="11">
    <source>
        <dbReference type="Pfam" id="PF01397"/>
    </source>
</evidence>
<comment type="pathway">
    <text evidence="7">Plant hormone biosynthesis; gibberellin biosynthesis.</text>
</comment>
<keyword evidence="5" id="KW-0460">Magnesium</keyword>
<dbReference type="Gene3D" id="1.50.10.160">
    <property type="match status" value="1"/>
</dbReference>
<dbReference type="SUPFAM" id="SSF48239">
    <property type="entry name" value="Terpenoid cyclases/Protein prenyltransferases"/>
    <property type="match status" value="1"/>
</dbReference>
<dbReference type="InterPro" id="IPR050148">
    <property type="entry name" value="Terpene_synthase-like"/>
</dbReference>
<dbReference type="InterPro" id="IPR008949">
    <property type="entry name" value="Isoprenoid_synthase_dom_sf"/>
</dbReference>
<comment type="pathway">
    <text evidence="2">Hormone biosynthesis.</text>
</comment>
<evidence type="ECO:0000256" key="6">
    <source>
        <dbReference type="ARBA" id="ARBA00023239"/>
    </source>
</evidence>
<comment type="function">
    <text evidence="9">Involved in the biosynthesis of ent-kaurene diterpenoids natural products such as oridonin, miltiradiene, eriocalyxin B and nezukol, known to exhibit antitumor, anti-inflammatory and antibacterial activities, and in the production of gibberellins phytohormones. Catalyzes the conversion of ent-copalyl diphosphate (ent-CPP) to ent-kaurene.</text>
</comment>
<dbReference type="InterPro" id="IPR044814">
    <property type="entry name" value="Terpene_cyclase_plant_C1"/>
</dbReference>
<dbReference type="GO" id="GO:0009686">
    <property type="term" value="P:gibberellin biosynthetic process"/>
    <property type="evidence" value="ECO:0007669"/>
    <property type="project" value="TreeGrafter"/>
</dbReference>